<accession>W2LPG1</accession>
<dbReference type="Proteomes" id="UP000054423">
    <property type="component" value="Unassembled WGS sequence"/>
</dbReference>
<name>W2LPG1_PHYNI</name>
<reference evidence="1" key="2">
    <citation type="submission" date="2013-11" db="EMBL/GenBank/DDBJ databases">
        <title>The Genome Sequence of Phytophthora parasitica CJ02B3.</title>
        <authorList>
            <consortium name="The Broad Institute Genomics Platform"/>
            <person name="Russ C."/>
            <person name="Tyler B."/>
            <person name="Panabieres F."/>
            <person name="Shan W."/>
            <person name="Tripathy S."/>
            <person name="Grunwald N."/>
            <person name="Machado M."/>
            <person name="Johnson C.S."/>
            <person name="Arredondo F."/>
            <person name="Hong C."/>
            <person name="Coffey M."/>
            <person name="Young S.K."/>
            <person name="Zeng Q."/>
            <person name="Gargeya S."/>
            <person name="Fitzgerald M."/>
            <person name="Abouelleil A."/>
            <person name="Alvarado L."/>
            <person name="Chapman S.B."/>
            <person name="Gainer-Dewar J."/>
            <person name="Goldberg J."/>
            <person name="Griggs A."/>
            <person name="Gujja S."/>
            <person name="Hansen M."/>
            <person name="Howarth C."/>
            <person name="Imamovic A."/>
            <person name="Ireland A."/>
            <person name="Larimer J."/>
            <person name="McCowan C."/>
            <person name="Murphy C."/>
            <person name="Pearson M."/>
            <person name="Poon T.W."/>
            <person name="Priest M."/>
            <person name="Roberts A."/>
            <person name="Saif S."/>
            <person name="Shea T."/>
            <person name="Sykes S."/>
            <person name="Wortman J."/>
            <person name="Nusbaum C."/>
            <person name="Birren B."/>
        </authorList>
    </citation>
    <scope>NUCLEOTIDE SEQUENCE [LARGE SCALE GENOMIC DNA]</scope>
    <source>
        <strain evidence="1">CJ02B3</strain>
    </source>
</reference>
<evidence type="ECO:0000313" key="1">
    <source>
        <dbReference type="EMBL" id="ETK91937.1"/>
    </source>
</evidence>
<dbReference type="EMBL" id="KI685258">
    <property type="protein sequence ID" value="ETK91937.1"/>
    <property type="molecule type" value="Genomic_DNA"/>
</dbReference>
<evidence type="ECO:0000313" key="2">
    <source>
        <dbReference type="EMBL" id="ETL98510.1"/>
    </source>
</evidence>
<sequence length="155" mass="17410">MSLQQLTCSFVLEQPTITVEVEANMYACAPDVSASVCSNLTIADLQTDLESATNKRHFVNIMKEVLMRFKDASVKSFTLDFESISDFDLSFDSSSFVFRNLLRLVPDYSAEDINKKGSMYETYVTTMNRHAPTVLNYLIDATLEPLFGATCLSEE</sequence>
<dbReference type="AlphaFoldDB" id="W2LPG1"/>
<dbReference type="Proteomes" id="UP000053236">
    <property type="component" value="Unassembled WGS sequence"/>
</dbReference>
<organism evidence="2">
    <name type="scientific">Phytophthora nicotianae</name>
    <name type="common">Potato buckeye rot agent</name>
    <name type="synonym">Phytophthora parasitica</name>
    <dbReference type="NCBI Taxonomy" id="4792"/>
    <lineage>
        <taxon>Eukaryota</taxon>
        <taxon>Sar</taxon>
        <taxon>Stramenopiles</taxon>
        <taxon>Oomycota</taxon>
        <taxon>Peronosporomycetes</taxon>
        <taxon>Peronosporales</taxon>
        <taxon>Peronosporaceae</taxon>
        <taxon>Phytophthora</taxon>
    </lineage>
</organism>
<gene>
    <name evidence="1" type="ORF">L915_04601</name>
    <name evidence="2" type="ORF">L917_04433</name>
</gene>
<dbReference type="VEuPathDB" id="FungiDB:PPTG_09000"/>
<reference evidence="2" key="1">
    <citation type="submission" date="2013-11" db="EMBL/GenBank/DDBJ databases">
        <title>The Genome Sequence of Phytophthora parasitica CHvinca01.</title>
        <authorList>
            <consortium name="The Broad Institute Genomics Platform"/>
            <person name="Russ C."/>
            <person name="Tyler B."/>
            <person name="Panabieres F."/>
            <person name="Shan W."/>
            <person name="Tripathy S."/>
            <person name="Grunwald N."/>
            <person name="Machado M."/>
            <person name="Johnson C.S."/>
            <person name="Arredondo F."/>
            <person name="Hong C."/>
            <person name="Coffey M."/>
            <person name="Young S.K."/>
            <person name="Zeng Q."/>
            <person name="Gargeya S."/>
            <person name="Fitzgerald M."/>
            <person name="Abouelleil A."/>
            <person name="Alvarado L."/>
            <person name="Chapman S.B."/>
            <person name="Gainer-Dewar J."/>
            <person name="Goldberg J."/>
            <person name="Griggs A."/>
            <person name="Gujja S."/>
            <person name="Hansen M."/>
            <person name="Howarth C."/>
            <person name="Imamovic A."/>
            <person name="Ireland A."/>
            <person name="Larimer J."/>
            <person name="McCowan C."/>
            <person name="Murphy C."/>
            <person name="Pearson M."/>
            <person name="Poon T.W."/>
            <person name="Priest M."/>
            <person name="Roberts A."/>
            <person name="Saif S."/>
            <person name="Shea T."/>
            <person name="Sykes S."/>
            <person name="Wortman J."/>
            <person name="Nusbaum C."/>
            <person name="Birren B."/>
        </authorList>
    </citation>
    <scope>NUCLEOTIDE SEQUENCE [LARGE SCALE GENOMIC DNA]</scope>
    <source>
        <strain evidence="2">CHvinca01</strain>
    </source>
</reference>
<dbReference type="OrthoDB" id="127024at2759"/>
<dbReference type="EMBL" id="KI678530">
    <property type="protein sequence ID" value="ETL98510.1"/>
    <property type="molecule type" value="Genomic_DNA"/>
</dbReference>
<proteinExistence type="predicted"/>
<protein>
    <submittedName>
        <fullName evidence="2">Uncharacterized protein</fullName>
    </submittedName>
</protein>